<organism evidence="2 3">
    <name type="scientific">Turicibacter bilis</name>
    <dbReference type="NCBI Taxonomy" id="2735723"/>
    <lineage>
        <taxon>Bacteria</taxon>
        <taxon>Bacillati</taxon>
        <taxon>Bacillota</taxon>
        <taxon>Erysipelotrichia</taxon>
        <taxon>Erysipelotrichales</taxon>
        <taxon>Turicibacteraceae</taxon>
        <taxon>Turicibacter</taxon>
    </lineage>
</organism>
<evidence type="ECO:0008006" key="4">
    <source>
        <dbReference type="Google" id="ProtNLM"/>
    </source>
</evidence>
<evidence type="ECO:0000313" key="3">
    <source>
        <dbReference type="Proteomes" id="UP001058016"/>
    </source>
</evidence>
<feature type="transmembrane region" description="Helical" evidence="1">
    <location>
        <begin position="376"/>
        <end position="397"/>
    </location>
</feature>
<dbReference type="Proteomes" id="UP001058016">
    <property type="component" value="Chromosome"/>
</dbReference>
<keyword evidence="3" id="KW-1185">Reference proteome</keyword>
<gene>
    <name evidence="2" type="ORF">J0J69_06450</name>
</gene>
<feature type="transmembrane region" description="Helical" evidence="1">
    <location>
        <begin position="74"/>
        <end position="94"/>
    </location>
</feature>
<reference evidence="2 3" key="1">
    <citation type="submission" date="2021-03" db="EMBL/GenBank/DDBJ databases">
        <title>Comparative Genomics and Metabolomics in the genus Turicibacter.</title>
        <authorList>
            <person name="Maki J."/>
            <person name="Looft T."/>
        </authorList>
    </citation>
    <scope>NUCLEOTIDE SEQUENCE [LARGE SCALE GENOMIC DNA]</scope>
    <source>
        <strain evidence="2 3">MMM721</strain>
    </source>
</reference>
<protein>
    <recommendedName>
        <fullName evidence="4">Polymerase</fullName>
    </recommendedName>
</protein>
<name>A0ABY5JKQ9_9FIRM</name>
<feature type="transmembrane region" description="Helical" evidence="1">
    <location>
        <begin position="106"/>
        <end position="124"/>
    </location>
</feature>
<sequence>MKKNLVYFLCVVLLIISIIIASAVLNVNFMNLFLIVLLALFLGIFLFNHDNLLIIVTLFYALTVYFVTDTIGILKFIKIGVDFLVLIILFKLLYYMLKRRILFDKIYLLLIIFTICTFISSVFINKINILNYMIDFYTDYARYFIIFLGAYNFNMDKIKYYNIIKLLWYFFILQIPFIYFQDKVTKIKWVPKLPGDIRQDYLSGLLGGRGVTELGIIICAILSILFMYYLDKKVSFSKFIVFLCLFFYIFIISEIKFAIFLVVLCFAIVLFFKTSIKSVIWLLITAICGYNSIILLGKIYPWFDNFLNIETITEYINFEYAGSGLSRGNSFYIALNNISRFFGTKLFGMGIGHGTYIIDENSHTTIYKMFTISQYIYENGIIGLLLIISILITILIYSFRLMKKNTELFNIGLSGIIIIFLIVVSLFYGMSMIKLNFSVLVWICFAFICKLHQELKNS</sequence>
<dbReference type="EMBL" id="CP071249">
    <property type="protein sequence ID" value="UUF07125.1"/>
    <property type="molecule type" value="Genomic_DNA"/>
</dbReference>
<dbReference type="RefSeq" id="WP_212726013.1">
    <property type="nucleotide sequence ID" value="NZ_CP071249.1"/>
</dbReference>
<evidence type="ECO:0000256" key="1">
    <source>
        <dbReference type="SAM" id="Phobius"/>
    </source>
</evidence>
<keyword evidence="1" id="KW-0472">Membrane</keyword>
<keyword evidence="1" id="KW-0812">Transmembrane</keyword>
<accession>A0ABY5JKQ9</accession>
<feature type="transmembrane region" description="Helical" evidence="1">
    <location>
        <begin position="29"/>
        <end position="47"/>
    </location>
</feature>
<feature type="transmembrane region" description="Helical" evidence="1">
    <location>
        <begin position="211"/>
        <end position="230"/>
    </location>
</feature>
<feature type="transmembrane region" description="Helical" evidence="1">
    <location>
        <begin position="136"/>
        <end position="153"/>
    </location>
</feature>
<feature type="transmembrane region" description="Helical" evidence="1">
    <location>
        <begin position="409"/>
        <end position="428"/>
    </location>
</feature>
<evidence type="ECO:0000313" key="2">
    <source>
        <dbReference type="EMBL" id="UUF07125.1"/>
    </source>
</evidence>
<feature type="transmembrane region" description="Helical" evidence="1">
    <location>
        <begin position="52"/>
        <end position="68"/>
    </location>
</feature>
<proteinExistence type="predicted"/>
<feature type="transmembrane region" description="Helical" evidence="1">
    <location>
        <begin position="160"/>
        <end position="180"/>
    </location>
</feature>
<feature type="transmembrane region" description="Helical" evidence="1">
    <location>
        <begin position="239"/>
        <end position="272"/>
    </location>
</feature>
<keyword evidence="1" id="KW-1133">Transmembrane helix</keyword>
<feature type="transmembrane region" description="Helical" evidence="1">
    <location>
        <begin position="5"/>
        <end position="23"/>
    </location>
</feature>
<feature type="transmembrane region" description="Helical" evidence="1">
    <location>
        <begin position="278"/>
        <end position="297"/>
    </location>
</feature>